<protein>
    <recommendedName>
        <fullName evidence="1">HTH merR-type domain-containing protein</fullName>
    </recommendedName>
</protein>
<dbReference type="SUPFAM" id="SSF46955">
    <property type="entry name" value="Putative DNA-binding domain"/>
    <property type="match status" value="1"/>
</dbReference>
<dbReference type="Pfam" id="PF13411">
    <property type="entry name" value="MerR_1"/>
    <property type="match status" value="1"/>
</dbReference>
<evidence type="ECO:0000259" key="1">
    <source>
        <dbReference type="Pfam" id="PF13411"/>
    </source>
</evidence>
<gene>
    <name evidence="2" type="ORF">COT42_00510</name>
</gene>
<dbReference type="GO" id="GO:0003677">
    <property type="term" value="F:DNA binding"/>
    <property type="evidence" value="ECO:0007669"/>
    <property type="project" value="InterPro"/>
</dbReference>
<dbReference type="EMBL" id="PEYM01000005">
    <property type="protein sequence ID" value="PIS31679.1"/>
    <property type="molecule type" value="Genomic_DNA"/>
</dbReference>
<dbReference type="AlphaFoldDB" id="A0A2H0Y3Z5"/>
<comment type="caution">
    <text evidence="2">The sequence shown here is derived from an EMBL/GenBank/DDBJ whole genome shotgun (WGS) entry which is preliminary data.</text>
</comment>
<dbReference type="InterPro" id="IPR000551">
    <property type="entry name" value="MerR-type_HTH_dom"/>
</dbReference>
<dbReference type="Gene3D" id="1.10.1660.10">
    <property type="match status" value="1"/>
</dbReference>
<proteinExistence type="predicted"/>
<evidence type="ECO:0000313" key="3">
    <source>
        <dbReference type="Proteomes" id="UP000231343"/>
    </source>
</evidence>
<name>A0A2H0Y3Z5_UNCSA</name>
<reference evidence="2 3" key="1">
    <citation type="submission" date="2017-09" db="EMBL/GenBank/DDBJ databases">
        <title>Depth-based differentiation of microbial function through sediment-hosted aquifers and enrichment of novel symbionts in the deep terrestrial subsurface.</title>
        <authorList>
            <person name="Probst A.J."/>
            <person name="Ladd B."/>
            <person name="Jarett J.K."/>
            <person name="Geller-Mcgrath D.E."/>
            <person name="Sieber C.M."/>
            <person name="Emerson J.B."/>
            <person name="Anantharaman K."/>
            <person name="Thomas B.C."/>
            <person name="Malmstrom R."/>
            <person name="Stieglmeier M."/>
            <person name="Klingl A."/>
            <person name="Woyke T."/>
            <person name="Ryan C.M."/>
            <person name="Banfield J.F."/>
        </authorList>
    </citation>
    <scope>NUCLEOTIDE SEQUENCE [LARGE SCALE GENOMIC DNA]</scope>
    <source>
        <strain evidence="2">CG08_land_8_20_14_0_20_45_16</strain>
    </source>
</reference>
<dbReference type="InterPro" id="IPR009061">
    <property type="entry name" value="DNA-bd_dom_put_sf"/>
</dbReference>
<organism evidence="2 3">
    <name type="scientific">Candidatus Saganbacteria bacterium CG08_land_8_20_14_0_20_45_16</name>
    <dbReference type="NCBI Taxonomy" id="2014293"/>
    <lineage>
        <taxon>Bacteria</taxon>
        <taxon>Bacillati</taxon>
        <taxon>Saganbacteria</taxon>
    </lineage>
</organism>
<accession>A0A2H0Y3Z5</accession>
<feature type="domain" description="HTH merR-type" evidence="1">
    <location>
        <begin position="8"/>
        <end position="53"/>
    </location>
</feature>
<dbReference type="Proteomes" id="UP000231343">
    <property type="component" value="Unassembled WGS sequence"/>
</dbReference>
<evidence type="ECO:0000313" key="2">
    <source>
        <dbReference type="EMBL" id="PIS31679.1"/>
    </source>
</evidence>
<dbReference type="GO" id="GO:0006355">
    <property type="term" value="P:regulation of DNA-templated transcription"/>
    <property type="evidence" value="ECO:0007669"/>
    <property type="project" value="InterPro"/>
</dbReference>
<sequence>MKKEQRFYNITELAKKLGLTRQTIYQWIGKGWVKPKKDYRDYPVFTEDDVKKIIKWKTTIK</sequence>